<dbReference type="EMBL" id="PPEG02000004">
    <property type="protein sequence ID" value="PWN61782.1"/>
    <property type="molecule type" value="Genomic_DNA"/>
</dbReference>
<gene>
    <name evidence="7" type="ORF">C1634_010970</name>
</gene>
<dbReference type="GO" id="GO:0016020">
    <property type="term" value="C:membrane"/>
    <property type="evidence" value="ECO:0007669"/>
    <property type="project" value="UniProtKB-SubCell"/>
</dbReference>
<feature type="transmembrane region" description="Helical" evidence="5">
    <location>
        <begin position="334"/>
        <end position="352"/>
    </location>
</feature>
<feature type="transmembrane region" description="Helical" evidence="5">
    <location>
        <begin position="135"/>
        <end position="154"/>
    </location>
</feature>
<feature type="transmembrane region" description="Helical" evidence="5">
    <location>
        <begin position="358"/>
        <end position="384"/>
    </location>
</feature>
<feature type="transmembrane region" description="Helical" evidence="5">
    <location>
        <begin position="5"/>
        <end position="25"/>
    </location>
</feature>
<dbReference type="CDD" id="cd17321">
    <property type="entry name" value="MFS_MMR_MDR_like"/>
    <property type="match status" value="1"/>
</dbReference>
<dbReference type="InterPro" id="IPR020846">
    <property type="entry name" value="MFS_dom"/>
</dbReference>
<dbReference type="SUPFAM" id="SSF103473">
    <property type="entry name" value="MFS general substrate transporter"/>
    <property type="match status" value="1"/>
</dbReference>
<evidence type="ECO:0000256" key="5">
    <source>
        <dbReference type="SAM" id="Phobius"/>
    </source>
</evidence>
<sequence length="468" mass="52063">MNYKYLKLIIVLFGQLLTIMDIFIINVSIPSIQNDLHASNGEMQFMIAAYLIGFASFLITGGRLGDLYGMKKMYTIGLIAFMLSSIACGVSVGAGQLVISRFVQGMSAAMMAPQVLSMIQILFPDHKERTKAMGWYGITIGIGTVLGQFLGGYFSSLTMMEEPWRLIFLMNIPIGVPAVFLSLKILDESKISVKQSLNMGGVLMISAGLFCVTYALTMFEHEGFHLKNAFLMIISALILLGFIKNQKRRIKNDRPYLIDFEIFRYKNFNLGIVAVSFFFIMLDSYFYIVSLFFQDGLKITALKAGEIIVFQGLGFILASIISVKMVLKYGKKALIAGLIFIIVILFLQLFLFRMQTSFPIFCLLLFLHGLGVGSIIPSLANIALSGMSEKLIGNASGVYNTFQQIAAILGIVAVGSVFYYFLGEKPLVQHYHKAFSVAVLINILCLIFVMGCIFKVPDHVLPEMDRKK</sequence>
<evidence type="ECO:0000256" key="3">
    <source>
        <dbReference type="ARBA" id="ARBA00022989"/>
    </source>
</evidence>
<dbReference type="Proteomes" id="UP000236413">
    <property type="component" value="Unassembled WGS sequence"/>
</dbReference>
<dbReference type="InterPro" id="IPR011701">
    <property type="entry name" value="MFS"/>
</dbReference>
<dbReference type="PANTHER" id="PTHR42718:SF39">
    <property type="entry name" value="ACTINORHODIN TRANSPORTER-RELATED"/>
    <property type="match status" value="1"/>
</dbReference>
<feature type="transmembrane region" description="Helical" evidence="5">
    <location>
        <begin position="197"/>
        <end position="217"/>
    </location>
</feature>
<name>A0A316WK34_9FLAO</name>
<feature type="transmembrane region" description="Helical" evidence="5">
    <location>
        <begin position="308"/>
        <end position="327"/>
    </location>
</feature>
<evidence type="ECO:0000256" key="1">
    <source>
        <dbReference type="ARBA" id="ARBA00004141"/>
    </source>
</evidence>
<keyword evidence="4 5" id="KW-0472">Membrane</keyword>
<dbReference type="AlphaFoldDB" id="A0A316WK34"/>
<evidence type="ECO:0000313" key="7">
    <source>
        <dbReference type="EMBL" id="PWN61782.1"/>
    </source>
</evidence>
<feature type="transmembrane region" description="Helical" evidence="5">
    <location>
        <begin position="166"/>
        <end position="185"/>
    </location>
</feature>
<dbReference type="InterPro" id="IPR036259">
    <property type="entry name" value="MFS_trans_sf"/>
</dbReference>
<proteinExistence type="predicted"/>
<feature type="transmembrane region" description="Helical" evidence="5">
    <location>
        <begin position="434"/>
        <end position="456"/>
    </location>
</feature>
<feature type="transmembrane region" description="Helical" evidence="5">
    <location>
        <begin position="76"/>
        <end position="99"/>
    </location>
</feature>
<accession>A0A316WK34</accession>
<feature type="transmembrane region" description="Helical" evidence="5">
    <location>
        <begin position="45"/>
        <end position="64"/>
    </location>
</feature>
<evidence type="ECO:0000256" key="2">
    <source>
        <dbReference type="ARBA" id="ARBA00022692"/>
    </source>
</evidence>
<evidence type="ECO:0000259" key="6">
    <source>
        <dbReference type="PROSITE" id="PS50850"/>
    </source>
</evidence>
<dbReference type="PROSITE" id="PS50850">
    <property type="entry name" value="MFS"/>
    <property type="match status" value="1"/>
</dbReference>
<dbReference type="PANTHER" id="PTHR42718">
    <property type="entry name" value="MAJOR FACILITATOR SUPERFAMILY MULTIDRUG TRANSPORTER MFSC"/>
    <property type="match status" value="1"/>
</dbReference>
<feature type="transmembrane region" description="Helical" evidence="5">
    <location>
        <begin position="105"/>
        <end position="123"/>
    </location>
</feature>
<dbReference type="Pfam" id="PF07690">
    <property type="entry name" value="MFS_1"/>
    <property type="match status" value="1"/>
</dbReference>
<feature type="transmembrane region" description="Helical" evidence="5">
    <location>
        <begin position="405"/>
        <end position="422"/>
    </location>
</feature>
<feature type="transmembrane region" description="Helical" evidence="5">
    <location>
        <begin position="229"/>
        <end position="246"/>
    </location>
</feature>
<reference evidence="7 8" key="1">
    <citation type="submission" date="2018-04" db="EMBL/GenBank/DDBJ databases">
        <title>Chryseobacterium oncorhynchi 701B-08T from rainbow trout, and Chryseobacterium viscerum 687B-08T from diseased fish.</title>
        <authorList>
            <person name="Jeong J.-J."/>
            <person name="Lee Y.J."/>
            <person name="Pathiraja D."/>
            <person name="Park B."/>
            <person name="Choi I.-G."/>
            <person name="Kim K.D."/>
        </authorList>
    </citation>
    <scope>NUCLEOTIDE SEQUENCE [LARGE SCALE GENOMIC DNA]</scope>
    <source>
        <strain evidence="7 8">687B-08</strain>
    </source>
</reference>
<dbReference type="Gene3D" id="1.20.1250.20">
    <property type="entry name" value="MFS general substrate transporter like domains"/>
    <property type="match status" value="1"/>
</dbReference>
<comment type="caution">
    <text evidence="7">The sequence shown here is derived from an EMBL/GenBank/DDBJ whole genome shotgun (WGS) entry which is preliminary data.</text>
</comment>
<evidence type="ECO:0000313" key="8">
    <source>
        <dbReference type="Proteomes" id="UP000236413"/>
    </source>
</evidence>
<dbReference type="Gene3D" id="1.20.1720.10">
    <property type="entry name" value="Multidrug resistance protein D"/>
    <property type="match status" value="1"/>
</dbReference>
<protein>
    <submittedName>
        <fullName evidence="7">MFS transporter</fullName>
    </submittedName>
</protein>
<dbReference type="GO" id="GO:0022857">
    <property type="term" value="F:transmembrane transporter activity"/>
    <property type="evidence" value="ECO:0007669"/>
    <property type="project" value="InterPro"/>
</dbReference>
<organism evidence="7 8">
    <name type="scientific">Chryseobacterium viscerum</name>
    <dbReference type="NCBI Taxonomy" id="1037377"/>
    <lineage>
        <taxon>Bacteria</taxon>
        <taxon>Pseudomonadati</taxon>
        <taxon>Bacteroidota</taxon>
        <taxon>Flavobacteriia</taxon>
        <taxon>Flavobacteriales</taxon>
        <taxon>Weeksellaceae</taxon>
        <taxon>Chryseobacterium group</taxon>
        <taxon>Chryseobacterium</taxon>
    </lineage>
</organism>
<keyword evidence="3 5" id="KW-1133">Transmembrane helix</keyword>
<evidence type="ECO:0000256" key="4">
    <source>
        <dbReference type="ARBA" id="ARBA00023136"/>
    </source>
</evidence>
<keyword evidence="2 5" id="KW-0812">Transmembrane</keyword>
<dbReference type="RefSeq" id="WP_109738401.1">
    <property type="nucleotide sequence ID" value="NZ_PPEG02000004.1"/>
</dbReference>
<feature type="transmembrane region" description="Helical" evidence="5">
    <location>
        <begin position="267"/>
        <end position="288"/>
    </location>
</feature>
<feature type="domain" description="Major facilitator superfamily (MFS) profile" evidence="6">
    <location>
        <begin position="7"/>
        <end position="460"/>
    </location>
</feature>
<comment type="subcellular location">
    <subcellularLocation>
        <location evidence="1">Membrane</location>
        <topology evidence="1">Multi-pass membrane protein</topology>
    </subcellularLocation>
</comment>